<evidence type="ECO:0000256" key="7">
    <source>
        <dbReference type="ARBA" id="ARBA00023004"/>
    </source>
</evidence>
<dbReference type="GO" id="GO:0005525">
    <property type="term" value="F:GTP binding"/>
    <property type="evidence" value="ECO:0007669"/>
    <property type="project" value="UniProtKB-KW"/>
</dbReference>
<dbReference type="GO" id="GO:0051539">
    <property type="term" value="F:4 iron, 4 sulfur cluster binding"/>
    <property type="evidence" value="ECO:0007669"/>
    <property type="project" value="UniProtKB-KW"/>
</dbReference>
<accession>A0A9D1EFS8</accession>
<dbReference type="EMBL" id="DVHN01000154">
    <property type="protein sequence ID" value="HIR89586.1"/>
    <property type="molecule type" value="Genomic_DNA"/>
</dbReference>
<dbReference type="InterPro" id="IPR050105">
    <property type="entry name" value="MoCo_biosynth_MoaA/MoaC"/>
</dbReference>
<dbReference type="InterPro" id="IPR058240">
    <property type="entry name" value="rSAM_sf"/>
</dbReference>
<dbReference type="Pfam" id="PF04055">
    <property type="entry name" value="Radical_SAM"/>
    <property type="match status" value="1"/>
</dbReference>
<dbReference type="SFLD" id="SFLDG01383">
    <property type="entry name" value="cyclic_pyranopterin_phosphate"/>
    <property type="match status" value="1"/>
</dbReference>
<dbReference type="GO" id="GO:0046872">
    <property type="term" value="F:metal ion binding"/>
    <property type="evidence" value="ECO:0007669"/>
    <property type="project" value="UniProtKB-KW"/>
</dbReference>
<evidence type="ECO:0000256" key="10">
    <source>
        <dbReference type="ARBA" id="ARBA00023150"/>
    </source>
</evidence>
<keyword evidence="8" id="KW-0411">Iron-sulfur</keyword>
<dbReference type="InterPro" id="IPR040064">
    <property type="entry name" value="MoaA-like"/>
</dbReference>
<organism evidence="14 15">
    <name type="scientific">Candidatus Fimimorpha faecalis</name>
    <dbReference type="NCBI Taxonomy" id="2840824"/>
    <lineage>
        <taxon>Bacteria</taxon>
        <taxon>Bacillati</taxon>
        <taxon>Bacillota</taxon>
        <taxon>Clostridia</taxon>
        <taxon>Eubacteriales</taxon>
        <taxon>Candidatus Fimimorpha</taxon>
    </lineage>
</organism>
<dbReference type="CDD" id="cd21117">
    <property type="entry name" value="Twitch_MoaA"/>
    <property type="match status" value="1"/>
</dbReference>
<dbReference type="Gene3D" id="3.20.20.70">
    <property type="entry name" value="Aldolase class I"/>
    <property type="match status" value="1"/>
</dbReference>
<dbReference type="GO" id="GO:0061798">
    <property type="term" value="F:GTP 3',8'-cyclase activity"/>
    <property type="evidence" value="ECO:0007669"/>
    <property type="project" value="UniProtKB-EC"/>
</dbReference>
<keyword evidence="7" id="KW-0408">Iron</keyword>
<keyword evidence="6" id="KW-0547">Nucleotide-binding</keyword>
<keyword evidence="4" id="KW-0949">S-adenosyl-L-methionine</keyword>
<dbReference type="SFLD" id="SFLDG01067">
    <property type="entry name" value="SPASM/twitch_domain_containing"/>
    <property type="match status" value="1"/>
</dbReference>
<reference evidence="14" key="2">
    <citation type="journal article" date="2021" name="PeerJ">
        <title>Extensive microbial diversity within the chicken gut microbiome revealed by metagenomics and culture.</title>
        <authorList>
            <person name="Gilroy R."/>
            <person name="Ravi A."/>
            <person name="Getino M."/>
            <person name="Pursley I."/>
            <person name="Horton D.L."/>
            <person name="Alikhan N.F."/>
            <person name="Baker D."/>
            <person name="Gharbi K."/>
            <person name="Hall N."/>
            <person name="Watson M."/>
            <person name="Adriaenssens E.M."/>
            <person name="Foster-Nyarko E."/>
            <person name="Jarju S."/>
            <person name="Secka A."/>
            <person name="Antonio M."/>
            <person name="Oren A."/>
            <person name="Chaudhuri R.R."/>
            <person name="La Ragione R."/>
            <person name="Hildebrand F."/>
            <person name="Pallen M.J."/>
        </authorList>
    </citation>
    <scope>NUCLEOTIDE SEQUENCE</scope>
    <source>
        <strain evidence="14">ChiW13-3771</strain>
    </source>
</reference>
<dbReference type="EC" id="4.1.99.22" evidence="2"/>
<comment type="cofactor">
    <cofactor evidence="1">
        <name>[4Fe-4S] cluster</name>
        <dbReference type="ChEBI" id="CHEBI:49883"/>
    </cofactor>
</comment>
<dbReference type="InterPro" id="IPR013785">
    <property type="entry name" value="Aldolase_TIM"/>
</dbReference>
<dbReference type="SFLD" id="SFLDG01386">
    <property type="entry name" value="main_SPASM_domain-containing"/>
    <property type="match status" value="1"/>
</dbReference>
<dbReference type="PROSITE" id="PS01305">
    <property type="entry name" value="MOAA_NIFB_PQQE"/>
    <property type="match status" value="1"/>
</dbReference>
<dbReference type="GO" id="GO:0061799">
    <property type="term" value="F:cyclic pyranopterin monophosphate synthase activity"/>
    <property type="evidence" value="ECO:0007669"/>
    <property type="project" value="TreeGrafter"/>
</dbReference>
<dbReference type="PANTHER" id="PTHR22960">
    <property type="entry name" value="MOLYBDOPTERIN COFACTOR SYNTHESIS PROTEIN A"/>
    <property type="match status" value="1"/>
</dbReference>
<dbReference type="Pfam" id="PF06463">
    <property type="entry name" value="Mob_synth_C"/>
    <property type="match status" value="1"/>
</dbReference>
<sequence length="319" mass="35974">MKDSYGRTIDYLRISITDRCNLRCVYCMPAEGIPCIRHEEILTYEEIQTICEKMATLGLKHIKITGGEPLVRKECWNLIRKLKSIPSIQTVTLTTNGILLAELAEKLVQAGVDGVNISLDTLDAAEYSRITRGGDVKKVLEGLKTILSYPQVTVKVNCVLGGDGWEQNAITIAELAKKYCVHVRFIECMPTDWKQQTKLQDRVREVLESVYGPASDCEKPLGFGPSRYYQFEGFQGKIGFISAISHKFCENCNRLRLTADGKLRLCLQSKESMELKSLLRQGRDSELMDAIRTAIYRKPKEHHFEDSNIETVGMSQIGG</sequence>
<comment type="caution">
    <text evidence="14">The sequence shown here is derived from an EMBL/GenBank/DDBJ whole genome shotgun (WGS) entry which is preliminary data.</text>
</comment>
<dbReference type="InterPro" id="IPR010505">
    <property type="entry name" value="MoaA_twitch"/>
</dbReference>
<evidence type="ECO:0000256" key="8">
    <source>
        <dbReference type="ARBA" id="ARBA00023014"/>
    </source>
</evidence>
<dbReference type="SFLD" id="SFLDS00029">
    <property type="entry name" value="Radical_SAM"/>
    <property type="match status" value="1"/>
</dbReference>
<keyword evidence="9" id="KW-0342">GTP-binding</keyword>
<gene>
    <name evidence="14" type="primary">moaA</name>
    <name evidence="14" type="ORF">IAC96_11625</name>
</gene>
<dbReference type="CDD" id="cd01335">
    <property type="entry name" value="Radical_SAM"/>
    <property type="match status" value="1"/>
</dbReference>
<dbReference type="InterPro" id="IPR013483">
    <property type="entry name" value="MoaA"/>
</dbReference>
<evidence type="ECO:0000256" key="5">
    <source>
        <dbReference type="ARBA" id="ARBA00022723"/>
    </source>
</evidence>
<dbReference type="PROSITE" id="PS51918">
    <property type="entry name" value="RADICAL_SAM"/>
    <property type="match status" value="1"/>
</dbReference>
<keyword evidence="11" id="KW-0456">Lyase</keyword>
<evidence type="ECO:0000256" key="9">
    <source>
        <dbReference type="ARBA" id="ARBA00023134"/>
    </source>
</evidence>
<evidence type="ECO:0000256" key="1">
    <source>
        <dbReference type="ARBA" id="ARBA00001966"/>
    </source>
</evidence>
<dbReference type="PANTHER" id="PTHR22960:SF0">
    <property type="entry name" value="MOLYBDENUM COFACTOR BIOSYNTHESIS PROTEIN 1"/>
    <property type="match status" value="1"/>
</dbReference>
<comment type="catalytic activity">
    <reaction evidence="12">
        <text>GTP + AH2 + S-adenosyl-L-methionine = (8S)-3',8-cyclo-7,8-dihydroguanosine 5'-triphosphate + 5'-deoxyadenosine + L-methionine + A + H(+)</text>
        <dbReference type="Rhea" id="RHEA:49576"/>
        <dbReference type="ChEBI" id="CHEBI:13193"/>
        <dbReference type="ChEBI" id="CHEBI:15378"/>
        <dbReference type="ChEBI" id="CHEBI:17319"/>
        <dbReference type="ChEBI" id="CHEBI:17499"/>
        <dbReference type="ChEBI" id="CHEBI:37565"/>
        <dbReference type="ChEBI" id="CHEBI:57844"/>
        <dbReference type="ChEBI" id="CHEBI:59789"/>
        <dbReference type="ChEBI" id="CHEBI:131766"/>
        <dbReference type="EC" id="4.1.99.22"/>
    </reaction>
</comment>
<keyword evidence="10" id="KW-0501">Molybdenum cofactor biosynthesis</keyword>
<evidence type="ECO:0000256" key="4">
    <source>
        <dbReference type="ARBA" id="ARBA00022691"/>
    </source>
</evidence>
<name>A0A9D1EFS8_9FIRM</name>
<evidence type="ECO:0000259" key="13">
    <source>
        <dbReference type="PROSITE" id="PS51918"/>
    </source>
</evidence>
<evidence type="ECO:0000256" key="11">
    <source>
        <dbReference type="ARBA" id="ARBA00023239"/>
    </source>
</evidence>
<dbReference type="Proteomes" id="UP000824201">
    <property type="component" value="Unassembled WGS sequence"/>
</dbReference>
<dbReference type="SUPFAM" id="SSF102114">
    <property type="entry name" value="Radical SAM enzymes"/>
    <property type="match status" value="1"/>
</dbReference>
<evidence type="ECO:0000256" key="6">
    <source>
        <dbReference type="ARBA" id="ARBA00022741"/>
    </source>
</evidence>
<dbReference type="InterPro" id="IPR006638">
    <property type="entry name" value="Elp3/MiaA/NifB-like_rSAM"/>
</dbReference>
<protein>
    <recommendedName>
        <fullName evidence="2">GTP 3',8-cyclase</fullName>
        <ecNumber evidence="2">4.1.99.22</ecNumber>
    </recommendedName>
</protein>
<evidence type="ECO:0000256" key="12">
    <source>
        <dbReference type="ARBA" id="ARBA00048697"/>
    </source>
</evidence>
<dbReference type="AlphaFoldDB" id="A0A9D1EFS8"/>
<evidence type="ECO:0000256" key="3">
    <source>
        <dbReference type="ARBA" id="ARBA00022485"/>
    </source>
</evidence>
<keyword evidence="3" id="KW-0004">4Fe-4S</keyword>
<proteinExistence type="predicted"/>
<dbReference type="SMART" id="SM00729">
    <property type="entry name" value="Elp3"/>
    <property type="match status" value="1"/>
</dbReference>
<reference evidence="14" key="1">
    <citation type="submission" date="2020-10" db="EMBL/GenBank/DDBJ databases">
        <authorList>
            <person name="Gilroy R."/>
        </authorList>
    </citation>
    <scope>NUCLEOTIDE SEQUENCE</scope>
    <source>
        <strain evidence="14">ChiW13-3771</strain>
    </source>
</reference>
<evidence type="ECO:0000256" key="2">
    <source>
        <dbReference type="ARBA" id="ARBA00012167"/>
    </source>
</evidence>
<keyword evidence="5" id="KW-0479">Metal-binding</keyword>
<evidence type="ECO:0000313" key="14">
    <source>
        <dbReference type="EMBL" id="HIR89586.1"/>
    </source>
</evidence>
<dbReference type="GO" id="GO:0006777">
    <property type="term" value="P:Mo-molybdopterin cofactor biosynthetic process"/>
    <property type="evidence" value="ECO:0007669"/>
    <property type="project" value="UniProtKB-KW"/>
</dbReference>
<feature type="domain" description="Radical SAM core" evidence="13">
    <location>
        <begin position="4"/>
        <end position="232"/>
    </location>
</feature>
<evidence type="ECO:0000313" key="15">
    <source>
        <dbReference type="Proteomes" id="UP000824201"/>
    </source>
</evidence>
<dbReference type="InterPro" id="IPR000385">
    <property type="entry name" value="MoaA_NifB_PqqE_Fe-S-bd_CS"/>
</dbReference>
<dbReference type="InterPro" id="IPR007197">
    <property type="entry name" value="rSAM"/>
</dbReference>
<dbReference type="NCBIfam" id="TIGR02666">
    <property type="entry name" value="moaA"/>
    <property type="match status" value="1"/>
</dbReference>